<name>A0A9P7FBQ3_9AGAM</name>
<gene>
    <name evidence="4" type="ORF">F5147DRAFT_771067</name>
</gene>
<proteinExistence type="predicted"/>
<evidence type="ECO:0000256" key="2">
    <source>
        <dbReference type="SAM" id="MobiDB-lite"/>
    </source>
</evidence>
<dbReference type="OrthoDB" id="3265969at2759"/>
<dbReference type="Pfam" id="PF00075">
    <property type="entry name" value="RNase_H"/>
    <property type="match status" value="1"/>
</dbReference>
<dbReference type="Proteomes" id="UP000823399">
    <property type="component" value="Unassembled WGS sequence"/>
</dbReference>
<dbReference type="Gene3D" id="3.30.420.10">
    <property type="entry name" value="Ribonuclease H-like superfamily/Ribonuclease H"/>
    <property type="match status" value="1"/>
</dbReference>
<evidence type="ECO:0000256" key="1">
    <source>
        <dbReference type="SAM" id="Coils"/>
    </source>
</evidence>
<accession>A0A9P7FBQ3</accession>
<dbReference type="InterPro" id="IPR036397">
    <property type="entry name" value="RNaseH_sf"/>
</dbReference>
<dbReference type="SUPFAM" id="SSF53098">
    <property type="entry name" value="Ribonuclease H-like"/>
    <property type="match status" value="1"/>
</dbReference>
<dbReference type="EMBL" id="JABBWM010000013">
    <property type="protein sequence ID" value="KAG2113217.1"/>
    <property type="molecule type" value="Genomic_DNA"/>
</dbReference>
<dbReference type="GO" id="GO:0004523">
    <property type="term" value="F:RNA-DNA hybrid ribonuclease activity"/>
    <property type="evidence" value="ECO:0007669"/>
    <property type="project" value="InterPro"/>
</dbReference>
<comment type="caution">
    <text evidence="4">The sequence shown here is derived from an EMBL/GenBank/DDBJ whole genome shotgun (WGS) entry which is preliminary data.</text>
</comment>
<dbReference type="CDD" id="cd09276">
    <property type="entry name" value="Rnase_HI_RT_non_LTR"/>
    <property type="match status" value="1"/>
</dbReference>
<dbReference type="GeneID" id="64703448"/>
<feature type="coiled-coil region" evidence="1">
    <location>
        <begin position="96"/>
        <end position="130"/>
    </location>
</feature>
<feature type="domain" description="RNase H type-1" evidence="3">
    <location>
        <begin position="126"/>
        <end position="270"/>
    </location>
</feature>
<evidence type="ECO:0000259" key="3">
    <source>
        <dbReference type="PROSITE" id="PS50879"/>
    </source>
</evidence>
<evidence type="ECO:0000313" key="4">
    <source>
        <dbReference type="EMBL" id="KAG2113217.1"/>
    </source>
</evidence>
<keyword evidence="5" id="KW-1185">Reference proteome</keyword>
<sequence>MVLLLDKENLHKQTFRSQSPEADMGAGTPKGKRRKLIRRIPLSEFMNKPGEALTTSPVPPYTIATVAEVPETPVPPYRQTPAPLVVSQMYMHRIVSDRWEAEIKHCKAEIKHSESRLKALEEDVRADEELRVYSDGSAIDGGVGGAAVMMEGNRMLRESRFYLGKADTHMVYEGEVVGMILAVKLFEAELKSRGGGNRTMALGVDNQAAIKALLLFWSKCSHYLINKFHDNLRSLLPNVSDGKLIIQWAAGHIGITGNEIADEQAKKAARGETSDTHLLPTSLHLPTNTPLILPTSKSTIKQSFRTMINEEAKTILKCSPCYDRFKEIDPSFLSNQFVKIANEFPRWHTALLVQLHTGHAPLNKHLFKIARVPSPMCPACEESEESVHHFLLSCPAYTRQRAILKAELGT</sequence>
<dbReference type="GO" id="GO:0003676">
    <property type="term" value="F:nucleic acid binding"/>
    <property type="evidence" value="ECO:0007669"/>
    <property type="project" value="InterPro"/>
</dbReference>
<keyword evidence="1" id="KW-0175">Coiled coil</keyword>
<reference evidence="4" key="1">
    <citation type="journal article" date="2020" name="New Phytol.">
        <title>Comparative genomics reveals dynamic genome evolution in host specialist ectomycorrhizal fungi.</title>
        <authorList>
            <person name="Lofgren L.A."/>
            <person name="Nguyen N.H."/>
            <person name="Vilgalys R."/>
            <person name="Ruytinx J."/>
            <person name="Liao H.L."/>
            <person name="Branco S."/>
            <person name="Kuo A."/>
            <person name="LaButti K."/>
            <person name="Lipzen A."/>
            <person name="Andreopoulos W."/>
            <person name="Pangilinan J."/>
            <person name="Riley R."/>
            <person name="Hundley H."/>
            <person name="Na H."/>
            <person name="Barry K."/>
            <person name="Grigoriev I.V."/>
            <person name="Stajich J.E."/>
            <person name="Kennedy P.G."/>
        </authorList>
    </citation>
    <scope>NUCLEOTIDE SEQUENCE</scope>
    <source>
        <strain evidence="4">FC423</strain>
    </source>
</reference>
<organism evidence="4 5">
    <name type="scientific">Suillus discolor</name>
    <dbReference type="NCBI Taxonomy" id="1912936"/>
    <lineage>
        <taxon>Eukaryota</taxon>
        <taxon>Fungi</taxon>
        <taxon>Dikarya</taxon>
        <taxon>Basidiomycota</taxon>
        <taxon>Agaricomycotina</taxon>
        <taxon>Agaricomycetes</taxon>
        <taxon>Agaricomycetidae</taxon>
        <taxon>Boletales</taxon>
        <taxon>Suillineae</taxon>
        <taxon>Suillaceae</taxon>
        <taxon>Suillus</taxon>
    </lineage>
</organism>
<feature type="region of interest" description="Disordered" evidence="2">
    <location>
        <begin position="12"/>
        <end position="33"/>
    </location>
</feature>
<dbReference type="InterPro" id="IPR002156">
    <property type="entry name" value="RNaseH_domain"/>
</dbReference>
<dbReference type="AlphaFoldDB" id="A0A9P7FBQ3"/>
<dbReference type="InterPro" id="IPR012337">
    <property type="entry name" value="RNaseH-like_sf"/>
</dbReference>
<dbReference type="RefSeq" id="XP_041295775.1">
    <property type="nucleotide sequence ID" value="XM_041441189.1"/>
</dbReference>
<dbReference type="PROSITE" id="PS50879">
    <property type="entry name" value="RNASE_H_1"/>
    <property type="match status" value="1"/>
</dbReference>
<evidence type="ECO:0000313" key="5">
    <source>
        <dbReference type="Proteomes" id="UP000823399"/>
    </source>
</evidence>
<protein>
    <recommendedName>
        <fullName evidence="3">RNase H type-1 domain-containing protein</fullName>
    </recommendedName>
</protein>